<dbReference type="Pfam" id="PF00795">
    <property type="entry name" value="CN_hydrolase"/>
    <property type="match status" value="1"/>
</dbReference>
<dbReference type="STRING" id="41688.A0A2N3NID6"/>
<dbReference type="VEuPathDB" id="FungiDB:jhhlp_001518"/>
<dbReference type="InParanoid" id="A0A2N3NID6"/>
<keyword evidence="1" id="KW-0378">Hydrolase</keyword>
<proteinExistence type="predicted"/>
<sequence length="339" mass="36435">MNLLPRHRIGGLKPHQLYSPSPISLARRRYSMAIAAVGQLTSTADMTQNLEKCKRLVREAASGGAKVLFLPEASDYIASSPQESLALAKPPEESPFVRGLQSAAKEHGIEINVGIHVPVTEADATPGARGAAAPTRLYNRSLWIRADGAIDDGAGYDKLHLFDYGALRESATVKPGTRLTPPFETPVGRIGSLICFDLRFAEPALALTRPRYGASAATPEGCRVSRDGGKKTAQILTYPSAFTVPTGEAHWEVLLRARAIETQSWVVAAAQVGRHNPKRVSYGNSLVLDPWGRIVLRLGGVDSDGNPDDGTDGTVIGLVDIDLGMVEKVRTEMPLARRT</sequence>
<evidence type="ECO:0000313" key="3">
    <source>
        <dbReference type="EMBL" id="PKS12219.1"/>
    </source>
</evidence>
<dbReference type="PANTHER" id="PTHR23088:SF27">
    <property type="entry name" value="DEAMINATED GLUTATHIONE AMIDASE"/>
    <property type="match status" value="1"/>
</dbReference>
<gene>
    <name evidence="3" type="ORF">jhhlp_001518</name>
</gene>
<dbReference type="OrthoDB" id="10250282at2759"/>
<accession>A0A2N3NID6</accession>
<dbReference type="EMBL" id="NLAX01000004">
    <property type="protein sequence ID" value="PKS12219.1"/>
    <property type="molecule type" value="Genomic_DNA"/>
</dbReference>
<dbReference type="GO" id="GO:0016811">
    <property type="term" value="F:hydrolase activity, acting on carbon-nitrogen (but not peptide) bonds, in linear amides"/>
    <property type="evidence" value="ECO:0007669"/>
    <property type="project" value="InterPro"/>
</dbReference>
<reference evidence="3 4" key="1">
    <citation type="journal article" date="2017" name="G3 (Bethesda)">
        <title>First Draft Genome Sequence of the Pathogenic Fungus Lomentospora prolificans (Formerly Scedosporium prolificans).</title>
        <authorList>
            <person name="Luo R."/>
            <person name="Zimin A."/>
            <person name="Workman R."/>
            <person name="Fan Y."/>
            <person name="Pertea G."/>
            <person name="Grossman N."/>
            <person name="Wear M.P."/>
            <person name="Jia B."/>
            <person name="Miller H."/>
            <person name="Casadevall A."/>
            <person name="Timp W."/>
            <person name="Zhang S.X."/>
            <person name="Salzberg S.L."/>
        </authorList>
    </citation>
    <scope>NUCLEOTIDE SEQUENCE [LARGE SCALE GENOMIC DNA]</scope>
    <source>
        <strain evidence="3 4">JHH-5317</strain>
    </source>
</reference>
<dbReference type="SUPFAM" id="SSF56317">
    <property type="entry name" value="Carbon-nitrogen hydrolase"/>
    <property type="match status" value="1"/>
</dbReference>
<dbReference type="FunCoup" id="A0A2N3NID6">
    <property type="interactions" value="96"/>
</dbReference>
<comment type="caution">
    <text evidence="3">The sequence shown here is derived from an EMBL/GenBank/DDBJ whole genome shotgun (WGS) entry which is preliminary data.</text>
</comment>
<organism evidence="3 4">
    <name type="scientific">Lomentospora prolificans</name>
    <dbReference type="NCBI Taxonomy" id="41688"/>
    <lineage>
        <taxon>Eukaryota</taxon>
        <taxon>Fungi</taxon>
        <taxon>Dikarya</taxon>
        <taxon>Ascomycota</taxon>
        <taxon>Pezizomycotina</taxon>
        <taxon>Sordariomycetes</taxon>
        <taxon>Hypocreomycetidae</taxon>
        <taxon>Microascales</taxon>
        <taxon>Microascaceae</taxon>
        <taxon>Lomentospora</taxon>
    </lineage>
</organism>
<dbReference type="InterPro" id="IPR045254">
    <property type="entry name" value="Nit1/2_C-N_Hydrolase"/>
</dbReference>
<feature type="domain" description="CN hydrolase" evidence="2">
    <location>
        <begin position="32"/>
        <end position="323"/>
    </location>
</feature>
<keyword evidence="4" id="KW-1185">Reference proteome</keyword>
<protein>
    <recommendedName>
        <fullName evidence="2">CN hydrolase domain-containing protein</fullName>
    </recommendedName>
</protein>
<evidence type="ECO:0000259" key="2">
    <source>
        <dbReference type="PROSITE" id="PS50263"/>
    </source>
</evidence>
<dbReference type="InterPro" id="IPR036526">
    <property type="entry name" value="C-N_Hydrolase_sf"/>
</dbReference>
<dbReference type="Gene3D" id="3.60.110.10">
    <property type="entry name" value="Carbon-nitrogen hydrolase"/>
    <property type="match status" value="1"/>
</dbReference>
<evidence type="ECO:0000256" key="1">
    <source>
        <dbReference type="ARBA" id="ARBA00022801"/>
    </source>
</evidence>
<evidence type="ECO:0000313" key="4">
    <source>
        <dbReference type="Proteomes" id="UP000233524"/>
    </source>
</evidence>
<dbReference type="PROSITE" id="PS50263">
    <property type="entry name" value="CN_HYDROLASE"/>
    <property type="match status" value="1"/>
</dbReference>
<dbReference type="PANTHER" id="PTHR23088">
    <property type="entry name" value="NITRILASE-RELATED"/>
    <property type="match status" value="1"/>
</dbReference>
<dbReference type="AlphaFoldDB" id="A0A2N3NID6"/>
<dbReference type="CDD" id="cd07572">
    <property type="entry name" value="nit"/>
    <property type="match status" value="1"/>
</dbReference>
<dbReference type="Proteomes" id="UP000233524">
    <property type="component" value="Unassembled WGS sequence"/>
</dbReference>
<dbReference type="InterPro" id="IPR003010">
    <property type="entry name" value="C-N_Hydrolase"/>
</dbReference>
<name>A0A2N3NID6_9PEZI</name>